<keyword evidence="5" id="KW-0472">Membrane</keyword>
<dbReference type="PROSITE" id="PS00626">
    <property type="entry name" value="RCC1_2"/>
    <property type="match status" value="1"/>
</dbReference>
<dbReference type="NCBIfam" id="TIGR02543">
    <property type="entry name" value="List_Bact_rpt"/>
    <property type="match status" value="2"/>
</dbReference>
<keyword evidence="2" id="KW-0344">Guanine-nucleotide releasing factor</keyword>
<keyword evidence="5" id="KW-1133">Transmembrane helix</keyword>
<feature type="compositionally biased region" description="Polar residues" evidence="4">
    <location>
        <begin position="570"/>
        <end position="584"/>
    </location>
</feature>
<dbReference type="Proteomes" id="UP000436357">
    <property type="component" value="Unassembled WGS sequence"/>
</dbReference>
<feature type="transmembrane region" description="Helical" evidence="5">
    <location>
        <begin position="48"/>
        <end position="69"/>
    </location>
</feature>
<dbReference type="PANTHER" id="PTHR45982:SF1">
    <property type="entry name" value="REGULATOR OF CHROMOSOME CONDENSATION"/>
    <property type="match status" value="1"/>
</dbReference>
<evidence type="ECO:0000313" key="8">
    <source>
        <dbReference type="Proteomes" id="UP000436357"/>
    </source>
</evidence>
<dbReference type="OrthoDB" id="904022at2"/>
<evidence type="ECO:0000256" key="3">
    <source>
        <dbReference type="ARBA" id="ARBA00022737"/>
    </source>
</evidence>
<dbReference type="PRINTS" id="PR00633">
    <property type="entry name" value="RCCNDNSATION"/>
</dbReference>
<dbReference type="InterPro" id="IPR058923">
    <property type="entry name" value="RCC1-like_dom"/>
</dbReference>
<feature type="region of interest" description="Disordered" evidence="4">
    <location>
        <begin position="76"/>
        <end position="160"/>
    </location>
</feature>
<dbReference type="InterPro" id="IPR051553">
    <property type="entry name" value="Ran_GTPase-activating"/>
</dbReference>
<evidence type="ECO:0000256" key="4">
    <source>
        <dbReference type="SAM" id="MobiDB-lite"/>
    </source>
</evidence>
<feature type="domain" description="RCC1-like" evidence="6">
    <location>
        <begin position="265"/>
        <end position="606"/>
    </location>
</feature>
<dbReference type="InterPro" id="IPR011043">
    <property type="entry name" value="Gal_Oxase/kelch_b-propeller"/>
</dbReference>
<feature type="region of interest" description="Disordered" evidence="4">
    <location>
        <begin position="664"/>
        <end position="693"/>
    </location>
</feature>
<dbReference type="GO" id="GO:0030313">
    <property type="term" value="C:cell envelope"/>
    <property type="evidence" value="ECO:0007669"/>
    <property type="project" value="UniProtKB-SubCell"/>
</dbReference>
<feature type="compositionally biased region" description="Low complexity" evidence="4">
    <location>
        <begin position="76"/>
        <end position="97"/>
    </location>
</feature>
<feature type="compositionally biased region" description="Polar residues" evidence="4">
    <location>
        <begin position="117"/>
        <end position="141"/>
    </location>
</feature>
<evidence type="ECO:0000256" key="1">
    <source>
        <dbReference type="ARBA" id="ARBA00004196"/>
    </source>
</evidence>
<evidence type="ECO:0000256" key="5">
    <source>
        <dbReference type="SAM" id="Phobius"/>
    </source>
</evidence>
<keyword evidence="3" id="KW-0677">Repeat</keyword>
<dbReference type="SUPFAM" id="SSF50985">
    <property type="entry name" value="RCC1/BLIP-II"/>
    <property type="match status" value="3"/>
</dbReference>
<dbReference type="Pfam" id="PF09479">
    <property type="entry name" value="Flg_new"/>
    <property type="match status" value="2"/>
</dbReference>
<gene>
    <name evidence="7" type="ORF">GKC41_08485</name>
</gene>
<dbReference type="Pfam" id="PF13540">
    <property type="entry name" value="RCC1_2"/>
    <property type="match status" value="1"/>
</dbReference>
<dbReference type="InterPro" id="IPR042229">
    <property type="entry name" value="Listeria/Bacterioides_rpt_sf"/>
</dbReference>
<dbReference type="EMBL" id="WKKW01000008">
    <property type="protein sequence ID" value="MSD91675.1"/>
    <property type="molecule type" value="Genomic_DNA"/>
</dbReference>
<dbReference type="AlphaFoldDB" id="A0A6N7TXT7"/>
<evidence type="ECO:0000313" key="7">
    <source>
        <dbReference type="EMBL" id="MSD91675.1"/>
    </source>
</evidence>
<dbReference type="InterPro" id="IPR000408">
    <property type="entry name" value="Reg_chr_condens"/>
</dbReference>
<feature type="transmembrane region" description="Helical" evidence="5">
    <location>
        <begin position="1235"/>
        <end position="1253"/>
    </location>
</feature>
<feature type="region of interest" description="Disordered" evidence="4">
    <location>
        <begin position="858"/>
        <end position="881"/>
    </location>
</feature>
<dbReference type="NCBIfam" id="TIGR01167">
    <property type="entry name" value="LPXTG_anchor"/>
    <property type="match status" value="1"/>
</dbReference>
<dbReference type="Pfam" id="PF25390">
    <property type="entry name" value="WD40_RLD"/>
    <property type="match status" value="2"/>
</dbReference>
<accession>A0A6N7TXT7</accession>
<comment type="caution">
    <text evidence="7">The sequence shown here is derived from an EMBL/GenBank/DDBJ whole genome shotgun (WGS) entry which is preliminary data.</text>
</comment>
<dbReference type="InterPro" id="IPR013378">
    <property type="entry name" value="InlB-like_B-rpt"/>
</dbReference>
<feature type="region of interest" description="Disordered" evidence="4">
    <location>
        <begin position="570"/>
        <end position="609"/>
    </location>
</feature>
<dbReference type="PANTHER" id="PTHR45982">
    <property type="entry name" value="REGULATOR OF CHROMOSOME CONDENSATION"/>
    <property type="match status" value="1"/>
</dbReference>
<sequence>MIDCKLAVGMVPGTCLVKRLGDFHHRATCLGKGFAAIMHHRDASARPCIAVSLLLAIILIAGLIMGSLATADTDTNTNIDTDTSQPTLQTTPTTPQSPLTPTPSPLNTTPEHDQTPDSRPQARSTRHTVTFDSADGSSIDPQNVDDGAQASRPAKDPTRDGYLFDGWFTGNLAYDFTQPVTADLTLTAHWTKGTSAWSLSPTSGPAAGGDKITLVPPAKPGIRFSHISPGLWHTLATGSDGNLYSWGDNKAGLGRSTTIMPADGPGLVTPPAGVHFTQTSAGMTLSLAIGSDGNLYSWGQNDNGQLGRSTTITPADRPGLVTPPAGVHFTQVSAGYSQSLAIGSDGNLYSWGDNSLGQLGRDTGSATYDATPGRVSMPTGITCTKISGGTFYSLALGSDGNIYSWGNNTQGELGRNTNSEQPGTLPNKVILPKGVTKYTAIAAQGWCSLAMGSDGNLYSWGYNSNGQMGRETDTPTQNIDPGKVTLPTGVTRFTQFSTGNQHTLAVGSDGNLYSWGSNKFGQLGRDASSLRNVTPGKVSLPAGISCTQINAGNTSSLAVGSDGNLYSWGDNSRGQLGRRTNGSSDAHPGTVTFPEDPRPVSVSFGGTPGTNLIAESNGTWSVTTPQHAAGKADVTIIWSMNGQQPDNHLTYQYMNAYNLVFSSDSDSPPAPSGMPGPQSVTEGRQATRPTADPTRDGFLFDGWFLKDANGNSNVAYDFSQPVTSNITLVAHWSPVDIGSWAISPNNGDAQGGQQVTITPPKTSRGIRFNQISASDNFTGFSVGVASDGNAYAWGDNEYGQLGQDPSTTATQNAPTKVPMPDGVPIGFTYTQVAVGGSHVLAIGSDQTIYSWGQNQYGQLGDGSTQDRSKPQPVKGPDGQPFKATQVTAGFTDSAAIDLNGRVYVWGSETNGQNTYSASKLTPTLAKDPNGSDKGLKAVQVSARYGFLMALDTNGNVYTWGYNNHGQLGNGQSTGKYSTAYVADPAPVPDPKNASKTFKARMISSGEVHALAIGQDGTAWAWGMNADGQIGDGTLTDRSTPTQVKNPADPSQGFKAAQIIAGATSSLAVDQSGTAWGWGENTFDQLGSNQGTSELLVPSQVSPPAGQGNAGEGFAVARISAGSACSLAIGQDGKSYSWGYNYRGQLGTGSNSATKIITPTLVALYPPPLITGVRFDQTAANSLRQNADGSVTLATPAHNPGPSDVIVDWSLGTANQTPTHLSYTFKGILPLTGETGVLLLLASGLLAAAGALAARRHRHEFTSLE</sequence>
<feature type="compositionally biased region" description="Polar residues" evidence="4">
    <location>
        <begin position="678"/>
        <end position="688"/>
    </location>
</feature>
<dbReference type="SUPFAM" id="SSF50965">
    <property type="entry name" value="Galactose oxidase, central domain"/>
    <property type="match status" value="1"/>
</dbReference>
<dbReference type="InterPro" id="IPR009091">
    <property type="entry name" value="RCC1/BLIP-II"/>
</dbReference>
<protein>
    <submittedName>
        <fullName evidence="7">LPXTG cell wall anchor domain-containing protein</fullName>
    </submittedName>
</protein>
<feature type="domain" description="RCC1-like" evidence="6">
    <location>
        <begin position="830"/>
        <end position="1162"/>
    </location>
</feature>
<organism evidence="7 8">
    <name type="scientific">Bifidobacterium asteroides</name>
    <dbReference type="NCBI Taxonomy" id="1684"/>
    <lineage>
        <taxon>Bacteria</taxon>
        <taxon>Bacillati</taxon>
        <taxon>Actinomycetota</taxon>
        <taxon>Actinomycetes</taxon>
        <taxon>Bifidobacteriales</taxon>
        <taxon>Bifidobacteriaceae</taxon>
        <taxon>Bifidobacterium</taxon>
    </lineage>
</organism>
<reference evidence="7 8" key="1">
    <citation type="submission" date="2019-11" db="EMBL/GenBank/DDBJ databases">
        <title>Draft Genome Sequence of Plant Growth-Promoting Rhizosphere-Associated Bacteria.</title>
        <authorList>
            <person name="Vasilyev I.Y."/>
            <person name="Radchenko V."/>
            <person name="Ilnitskaya E.V."/>
        </authorList>
    </citation>
    <scope>NUCLEOTIDE SEQUENCE [LARGE SCALE GENOMIC DNA]</scope>
    <source>
        <strain evidence="7 8">VRA_9sq_n</strain>
    </source>
</reference>
<name>A0A6N7TXT7_9BIFI</name>
<dbReference type="Gene3D" id="2.130.10.30">
    <property type="entry name" value="Regulator of chromosome condensation 1/beta-lactamase-inhibitor protein II"/>
    <property type="match status" value="4"/>
</dbReference>
<dbReference type="Gene3D" id="2.60.40.4270">
    <property type="entry name" value="Listeria-Bacteroides repeat domain"/>
    <property type="match status" value="2"/>
</dbReference>
<dbReference type="PROSITE" id="PS50012">
    <property type="entry name" value="RCC1_3"/>
    <property type="match status" value="13"/>
</dbReference>
<evidence type="ECO:0000259" key="6">
    <source>
        <dbReference type="Pfam" id="PF25390"/>
    </source>
</evidence>
<comment type="subcellular location">
    <subcellularLocation>
        <location evidence="1">Cell envelope</location>
    </subcellularLocation>
</comment>
<proteinExistence type="predicted"/>
<evidence type="ECO:0000256" key="2">
    <source>
        <dbReference type="ARBA" id="ARBA00022658"/>
    </source>
</evidence>
<keyword evidence="5" id="KW-0812">Transmembrane</keyword>